<comment type="caution">
    <text evidence="1">The sequence shown here is derived from an EMBL/GenBank/DDBJ whole genome shotgun (WGS) entry which is preliminary data.</text>
</comment>
<sequence length="131" mass="14887">MRDAKVTGGGPPTIILKDWQEKFFSVLPKVTIEGFNGIDNFKSMTSSFSRYVEDTKVIDTYSVERPISNDDRMAAGSDESYRIELISIERESLQVEKARNTIILDISNLLESLVTLKKLKILSENQLLQEQ</sequence>
<organism evidence="1 2">
    <name type="scientific">Dreissena polymorpha</name>
    <name type="common">Zebra mussel</name>
    <name type="synonym">Mytilus polymorpha</name>
    <dbReference type="NCBI Taxonomy" id="45954"/>
    <lineage>
        <taxon>Eukaryota</taxon>
        <taxon>Metazoa</taxon>
        <taxon>Spiralia</taxon>
        <taxon>Lophotrochozoa</taxon>
        <taxon>Mollusca</taxon>
        <taxon>Bivalvia</taxon>
        <taxon>Autobranchia</taxon>
        <taxon>Heteroconchia</taxon>
        <taxon>Euheterodonta</taxon>
        <taxon>Imparidentia</taxon>
        <taxon>Neoheterodontei</taxon>
        <taxon>Myida</taxon>
        <taxon>Dreissenoidea</taxon>
        <taxon>Dreissenidae</taxon>
        <taxon>Dreissena</taxon>
    </lineage>
</organism>
<evidence type="ECO:0000313" key="2">
    <source>
        <dbReference type="Proteomes" id="UP000828390"/>
    </source>
</evidence>
<gene>
    <name evidence="1" type="ORF">DPMN_016736</name>
</gene>
<dbReference type="AlphaFoldDB" id="A0A9D4NDX7"/>
<accession>A0A9D4NDX7</accession>
<reference evidence="1" key="2">
    <citation type="submission" date="2020-11" db="EMBL/GenBank/DDBJ databases">
        <authorList>
            <person name="McCartney M.A."/>
            <person name="Auch B."/>
            <person name="Kono T."/>
            <person name="Mallez S."/>
            <person name="Becker A."/>
            <person name="Gohl D.M."/>
            <person name="Silverstein K.A.T."/>
            <person name="Koren S."/>
            <person name="Bechman K.B."/>
            <person name="Herman A."/>
            <person name="Abrahante J.E."/>
            <person name="Garbe J."/>
        </authorList>
    </citation>
    <scope>NUCLEOTIDE SEQUENCE</scope>
    <source>
        <strain evidence="1">Duluth1</strain>
        <tissue evidence="1">Whole animal</tissue>
    </source>
</reference>
<evidence type="ECO:0000313" key="1">
    <source>
        <dbReference type="EMBL" id="KAH3892615.1"/>
    </source>
</evidence>
<keyword evidence="2" id="KW-1185">Reference proteome</keyword>
<dbReference type="EMBL" id="JAIWYP010000001">
    <property type="protein sequence ID" value="KAH3892615.1"/>
    <property type="molecule type" value="Genomic_DNA"/>
</dbReference>
<protein>
    <submittedName>
        <fullName evidence="1">Uncharacterized protein</fullName>
    </submittedName>
</protein>
<proteinExistence type="predicted"/>
<reference evidence="1" key="1">
    <citation type="journal article" date="2019" name="bioRxiv">
        <title>The Genome of the Zebra Mussel, Dreissena polymorpha: A Resource for Invasive Species Research.</title>
        <authorList>
            <person name="McCartney M.A."/>
            <person name="Auch B."/>
            <person name="Kono T."/>
            <person name="Mallez S."/>
            <person name="Zhang Y."/>
            <person name="Obille A."/>
            <person name="Becker A."/>
            <person name="Abrahante J.E."/>
            <person name="Garbe J."/>
            <person name="Badalamenti J.P."/>
            <person name="Herman A."/>
            <person name="Mangelson H."/>
            <person name="Liachko I."/>
            <person name="Sullivan S."/>
            <person name="Sone E.D."/>
            <person name="Koren S."/>
            <person name="Silverstein K.A.T."/>
            <person name="Beckman K.B."/>
            <person name="Gohl D.M."/>
        </authorList>
    </citation>
    <scope>NUCLEOTIDE SEQUENCE</scope>
    <source>
        <strain evidence="1">Duluth1</strain>
        <tissue evidence="1">Whole animal</tissue>
    </source>
</reference>
<name>A0A9D4NDX7_DREPO</name>
<dbReference type="Proteomes" id="UP000828390">
    <property type="component" value="Unassembled WGS sequence"/>
</dbReference>